<dbReference type="Pfam" id="PF00147">
    <property type="entry name" value="Fibrinogen_C"/>
    <property type="match status" value="1"/>
</dbReference>
<dbReference type="AlphaFoldDB" id="A0A8J1U215"/>
<dbReference type="NCBIfam" id="NF040941">
    <property type="entry name" value="GGGWT_bact"/>
    <property type="match status" value="1"/>
</dbReference>
<accession>A0A8J1U215</accession>
<dbReference type="CDD" id="cd00087">
    <property type="entry name" value="FReD"/>
    <property type="match status" value="1"/>
</dbReference>
<dbReference type="SUPFAM" id="SSF57414">
    <property type="entry name" value="Hairpin loop containing domain-like"/>
    <property type="match status" value="1"/>
</dbReference>
<dbReference type="InterPro" id="IPR036056">
    <property type="entry name" value="Fibrinogen-like_C"/>
</dbReference>
<dbReference type="OrthoDB" id="10050215at2759"/>
<dbReference type="InterPro" id="IPR002181">
    <property type="entry name" value="Fibrinogen_a/b/g_C_dom"/>
</dbReference>
<evidence type="ECO:0000313" key="1">
    <source>
        <dbReference type="EMBL" id="CAH1791560.1"/>
    </source>
</evidence>
<dbReference type="InterPro" id="IPR050373">
    <property type="entry name" value="Fibrinogen_C-term_domain"/>
</dbReference>
<dbReference type="Pfam" id="PF00024">
    <property type="entry name" value="PAN_1"/>
    <property type="match status" value="1"/>
</dbReference>
<dbReference type="InterPro" id="IPR020837">
    <property type="entry name" value="Fibrinogen_CS"/>
</dbReference>
<dbReference type="EMBL" id="CAIIXF020000008">
    <property type="protein sequence ID" value="CAH1791560.1"/>
    <property type="molecule type" value="Genomic_DNA"/>
</dbReference>
<dbReference type="PROSITE" id="PS00514">
    <property type="entry name" value="FIBRINOGEN_C_1"/>
    <property type="match status" value="1"/>
</dbReference>
<dbReference type="SUPFAM" id="SSF56496">
    <property type="entry name" value="Fibrinogen C-terminal domain-like"/>
    <property type="match status" value="1"/>
</dbReference>
<evidence type="ECO:0000313" key="2">
    <source>
        <dbReference type="Proteomes" id="UP000749559"/>
    </source>
</evidence>
<dbReference type="PROSITE" id="PS51406">
    <property type="entry name" value="FIBRINOGEN_C_2"/>
    <property type="match status" value="1"/>
</dbReference>
<organism evidence="1 2">
    <name type="scientific">Owenia fusiformis</name>
    <name type="common">Polychaete worm</name>
    <dbReference type="NCBI Taxonomy" id="6347"/>
    <lineage>
        <taxon>Eukaryota</taxon>
        <taxon>Metazoa</taxon>
        <taxon>Spiralia</taxon>
        <taxon>Lophotrochozoa</taxon>
        <taxon>Annelida</taxon>
        <taxon>Polychaeta</taxon>
        <taxon>Sedentaria</taxon>
        <taxon>Canalipalpata</taxon>
        <taxon>Sabellida</taxon>
        <taxon>Oweniida</taxon>
        <taxon>Oweniidae</taxon>
        <taxon>Owenia</taxon>
    </lineage>
</organism>
<sequence length="331" mass="37702">MKVAQLFIIIFGTFQFNLYSCNNVFTKEFQIEKLQKCDASTLLMTLYGVRSMTKCFAKCANVAECAGVNYDKSDKICELIHLNEIQCSMLEDSDWNHGYIRYNNHYNRDCQTLQENGYGQNGVYLIQPDPQQPAFNVYCDMQDGGWTVIQRRYDGSVPFYSKTWNEYKTGFGDPNNEHWLGNNNIHVLTTSASYEIKFDLMTPDNTWYDATYSHFSILDESSDYELSIGSYTGGTAGDSVWPNGGMATNGKIHGMKFSTTDVDNDLYATDCVNQFKGGGWWYESCAYARLNGKYSHDGIYHFEQDGITWYHLTSSGGPSLMATTMKLRRSP</sequence>
<proteinExistence type="predicted"/>
<dbReference type="Proteomes" id="UP000749559">
    <property type="component" value="Unassembled WGS sequence"/>
</dbReference>
<name>A0A8J1U215_OWEFU</name>
<dbReference type="PANTHER" id="PTHR19143:SF394">
    <property type="entry name" value="ANGIOPOIETIN-RELATED PROTEIN 3-LIKE"/>
    <property type="match status" value="1"/>
</dbReference>
<keyword evidence="2" id="KW-1185">Reference proteome</keyword>
<protein>
    <submittedName>
        <fullName evidence="1">Uncharacterized protein</fullName>
    </submittedName>
</protein>
<gene>
    <name evidence="1" type="ORF">OFUS_LOCUS16633</name>
</gene>
<dbReference type="InterPro" id="IPR003609">
    <property type="entry name" value="Pan_app"/>
</dbReference>
<dbReference type="SMART" id="SM00186">
    <property type="entry name" value="FBG"/>
    <property type="match status" value="1"/>
</dbReference>
<dbReference type="PANTHER" id="PTHR19143">
    <property type="entry name" value="FIBRINOGEN/TENASCIN/ANGIOPOEITIN"/>
    <property type="match status" value="1"/>
</dbReference>
<dbReference type="Gene3D" id="4.10.530.10">
    <property type="entry name" value="Gamma-fibrinogen Carboxyl Terminal Fragment, domain 2"/>
    <property type="match status" value="1"/>
</dbReference>
<reference evidence="1" key="1">
    <citation type="submission" date="2022-03" db="EMBL/GenBank/DDBJ databases">
        <authorList>
            <person name="Martin C."/>
        </authorList>
    </citation>
    <scope>NUCLEOTIDE SEQUENCE</scope>
</reference>
<dbReference type="GO" id="GO:0005615">
    <property type="term" value="C:extracellular space"/>
    <property type="evidence" value="ECO:0007669"/>
    <property type="project" value="TreeGrafter"/>
</dbReference>
<dbReference type="Gene3D" id="3.90.215.10">
    <property type="entry name" value="Gamma Fibrinogen, chain A, domain 1"/>
    <property type="match status" value="1"/>
</dbReference>
<comment type="caution">
    <text evidence="1">The sequence shown here is derived from an EMBL/GenBank/DDBJ whole genome shotgun (WGS) entry which is preliminary data.</text>
</comment>
<dbReference type="InterPro" id="IPR014716">
    <property type="entry name" value="Fibrinogen_a/b/g_C_1"/>
</dbReference>